<dbReference type="Proteomes" id="UP001165685">
    <property type="component" value="Unassembled WGS sequence"/>
</dbReference>
<evidence type="ECO:0008006" key="5">
    <source>
        <dbReference type="Google" id="ProtNLM"/>
    </source>
</evidence>
<evidence type="ECO:0000256" key="2">
    <source>
        <dbReference type="SAM" id="Phobius"/>
    </source>
</evidence>
<reference evidence="3" key="1">
    <citation type="submission" date="2023-01" db="EMBL/GenBank/DDBJ databases">
        <title>Draft genome sequence of Nocardiopsis sp. LSu2-4 isolated from halophytes.</title>
        <authorList>
            <person name="Duangmal K."/>
            <person name="Chantavorakit T."/>
        </authorList>
    </citation>
    <scope>NUCLEOTIDE SEQUENCE</scope>
    <source>
        <strain evidence="3">LSu2-4</strain>
    </source>
</reference>
<keyword evidence="2" id="KW-1133">Transmembrane helix</keyword>
<gene>
    <name evidence="3" type="ORF">O4U47_05230</name>
</gene>
<dbReference type="EMBL" id="JAQFWP010000006">
    <property type="protein sequence ID" value="MDA2803904.1"/>
    <property type="molecule type" value="Genomic_DNA"/>
</dbReference>
<organism evidence="3 4">
    <name type="scientific">Nocardiopsis suaedae</name>
    <dbReference type="NCBI Taxonomy" id="3018444"/>
    <lineage>
        <taxon>Bacteria</taxon>
        <taxon>Bacillati</taxon>
        <taxon>Actinomycetota</taxon>
        <taxon>Actinomycetes</taxon>
        <taxon>Streptosporangiales</taxon>
        <taxon>Nocardiopsidaceae</taxon>
        <taxon>Nocardiopsis</taxon>
    </lineage>
</organism>
<name>A0ABT4TGR6_9ACTN</name>
<protein>
    <recommendedName>
        <fullName evidence="5">MFS transporter</fullName>
    </recommendedName>
</protein>
<feature type="transmembrane region" description="Helical" evidence="2">
    <location>
        <begin position="23"/>
        <end position="43"/>
    </location>
</feature>
<evidence type="ECO:0000256" key="1">
    <source>
        <dbReference type="SAM" id="MobiDB-lite"/>
    </source>
</evidence>
<keyword evidence="4" id="KW-1185">Reference proteome</keyword>
<dbReference type="RefSeq" id="WP_270676392.1">
    <property type="nucleotide sequence ID" value="NZ_JAQFWP010000006.1"/>
</dbReference>
<accession>A0ABT4TGR6</accession>
<keyword evidence="2" id="KW-0812">Transmembrane</keyword>
<feature type="region of interest" description="Disordered" evidence="1">
    <location>
        <begin position="102"/>
        <end position="131"/>
    </location>
</feature>
<proteinExistence type="predicted"/>
<keyword evidence="2" id="KW-0472">Membrane</keyword>
<comment type="caution">
    <text evidence="3">The sequence shown here is derived from an EMBL/GenBank/DDBJ whole genome shotgun (WGS) entry which is preliminary data.</text>
</comment>
<evidence type="ECO:0000313" key="4">
    <source>
        <dbReference type="Proteomes" id="UP001165685"/>
    </source>
</evidence>
<evidence type="ECO:0000313" key="3">
    <source>
        <dbReference type="EMBL" id="MDA2803904.1"/>
    </source>
</evidence>
<sequence length="131" mass="12746">MAATARGEWAGSAAAMAETSNEIGNVLGIALLGSLAALIFRSLGPDLAPTLNETAELPGVGAAAPAQAESAFMAGPHAVAVVAGLLHAGLGALALRWLPKGRTAPEGQAEPGEGSGGADASQALEGVRGVR</sequence>
<feature type="transmembrane region" description="Helical" evidence="2">
    <location>
        <begin position="78"/>
        <end position="98"/>
    </location>
</feature>